<keyword evidence="3" id="KW-0804">Transcription</keyword>
<dbReference type="OrthoDB" id="5327581at2"/>
<keyword evidence="1" id="KW-0805">Transcription regulation</keyword>
<dbReference type="PROSITE" id="PS50995">
    <property type="entry name" value="HTH_MARR_2"/>
    <property type="match status" value="1"/>
</dbReference>
<name>A0A419S449_9SPHI</name>
<feature type="domain" description="HTH marR-type" evidence="4">
    <location>
        <begin position="8"/>
        <end position="140"/>
    </location>
</feature>
<dbReference type="AlphaFoldDB" id="A0A419S449"/>
<sequence>MTLTKPVEHPFIHHLVMITKKYLSNFADLTAEIPLERYHYALLYIYEQKERLTQQDLAEYFRVDKSFVVNMIDYLQKSGFVYRETSAEDRRKHFIKLTDKALEYIPKINAAYKESNDLGFTNISESDKKTFFAVIQQLASNLNNSEHIVTLDYKKSKV</sequence>
<evidence type="ECO:0000313" key="5">
    <source>
        <dbReference type="EMBL" id="RKD14430.1"/>
    </source>
</evidence>
<dbReference type="InterPro" id="IPR036388">
    <property type="entry name" value="WH-like_DNA-bd_sf"/>
</dbReference>
<dbReference type="SMART" id="SM00347">
    <property type="entry name" value="HTH_MARR"/>
    <property type="match status" value="1"/>
</dbReference>
<protein>
    <recommendedName>
        <fullName evidence="4">HTH marR-type domain-containing protein</fullName>
    </recommendedName>
</protein>
<dbReference type="RefSeq" id="WP_120182434.1">
    <property type="nucleotide sequence ID" value="NZ_MBTA01000026.1"/>
</dbReference>
<dbReference type="SUPFAM" id="SSF46785">
    <property type="entry name" value="Winged helix' DNA-binding domain"/>
    <property type="match status" value="1"/>
</dbReference>
<dbReference type="Gene3D" id="1.10.10.10">
    <property type="entry name" value="Winged helix-like DNA-binding domain superfamily/Winged helix DNA-binding domain"/>
    <property type="match status" value="1"/>
</dbReference>
<proteinExistence type="predicted"/>
<evidence type="ECO:0000259" key="4">
    <source>
        <dbReference type="PROSITE" id="PS50995"/>
    </source>
</evidence>
<evidence type="ECO:0000256" key="3">
    <source>
        <dbReference type="ARBA" id="ARBA00023163"/>
    </source>
</evidence>
<dbReference type="PRINTS" id="PR00598">
    <property type="entry name" value="HTHMARR"/>
</dbReference>
<evidence type="ECO:0000256" key="2">
    <source>
        <dbReference type="ARBA" id="ARBA00023125"/>
    </source>
</evidence>
<accession>A0A419S449</accession>
<dbReference type="PANTHER" id="PTHR42756:SF1">
    <property type="entry name" value="TRANSCRIPTIONAL REPRESSOR OF EMRAB OPERON"/>
    <property type="match status" value="1"/>
</dbReference>
<dbReference type="Proteomes" id="UP000283433">
    <property type="component" value="Unassembled WGS sequence"/>
</dbReference>
<comment type="caution">
    <text evidence="5">The sequence shown here is derived from an EMBL/GenBank/DDBJ whole genome shotgun (WGS) entry which is preliminary data.</text>
</comment>
<evidence type="ECO:0000313" key="6">
    <source>
        <dbReference type="Proteomes" id="UP000283433"/>
    </source>
</evidence>
<dbReference type="GO" id="GO:0003700">
    <property type="term" value="F:DNA-binding transcription factor activity"/>
    <property type="evidence" value="ECO:0007669"/>
    <property type="project" value="InterPro"/>
</dbReference>
<dbReference type="PANTHER" id="PTHR42756">
    <property type="entry name" value="TRANSCRIPTIONAL REGULATOR, MARR"/>
    <property type="match status" value="1"/>
</dbReference>
<dbReference type="InterPro" id="IPR000835">
    <property type="entry name" value="HTH_MarR-typ"/>
</dbReference>
<keyword evidence="2" id="KW-0238">DNA-binding</keyword>
<gene>
    <name evidence="5" type="ORF">BCY91_08115</name>
</gene>
<keyword evidence="6" id="KW-1185">Reference proteome</keyword>
<dbReference type="InterPro" id="IPR036390">
    <property type="entry name" value="WH_DNA-bd_sf"/>
</dbReference>
<dbReference type="GO" id="GO:0003677">
    <property type="term" value="F:DNA binding"/>
    <property type="evidence" value="ECO:0007669"/>
    <property type="project" value="UniProtKB-KW"/>
</dbReference>
<organism evidence="5 6">
    <name type="scientific">Pelobium manganitolerans</name>
    <dbReference type="NCBI Taxonomy" id="1842495"/>
    <lineage>
        <taxon>Bacteria</taxon>
        <taxon>Pseudomonadati</taxon>
        <taxon>Bacteroidota</taxon>
        <taxon>Sphingobacteriia</taxon>
        <taxon>Sphingobacteriales</taxon>
        <taxon>Sphingobacteriaceae</taxon>
        <taxon>Pelobium</taxon>
    </lineage>
</organism>
<reference evidence="5 6" key="1">
    <citation type="submission" date="2016-07" db="EMBL/GenBank/DDBJ databases">
        <title>Genome of Pelobium manganitolerans.</title>
        <authorList>
            <person name="Wu S."/>
            <person name="Wang G."/>
        </authorList>
    </citation>
    <scope>NUCLEOTIDE SEQUENCE [LARGE SCALE GENOMIC DNA]</scope>
    <source>
        <strain evidence="5 6">YS-25</strain>
    </source>
</reference>
<dbReference type="Pfam" id="PF12802">
    <property type="entry name" value="MarR_2"/>
    <property type="match status" value="1"/>
</dbReference>
<dbReference type="EMBL" id="MBTA01000026">
    <property type="protein sequence ID" value="RKD14430.1"/>
    <property type="molecule type" value="Genomic_DNA"/>
</dbReference>
<evidence type="ECO:0000256" key="1">
    <source>
        <dbReference type="ARBA" id="ARBA00023015"/>
    </source>
</evidence>